<dbReference type="AlphaFoldDB" id="A6I3T1"/>
<protein>
    <submittedName>
        <fullName evidence="1">RCG25547</fullName>
    </submittedName>
</protein>
<dbReference type="Proteomes" id="UP000234681">
    <property type="component" value="Chromosome 8"/>
</dbReference>
<reference evidence="1 2" key="1">
    <citation type="submission" date="2005-09" db="EMBL/GenBank/DDBJ databases">
        <authorList>
            <person name="Mural R.J."/>
            <person name="Li P.W."/>
            <person name="Adams M.D."/>
            <person name="Amanatides P.G."/>
            <person name="Baden-Tillson H."/>
            <person name="Barnstead M."/>
            <person name="Chin S.H."/>
            <person name="Dew I."/>
            <person name="Evans C.A."/>
            <person name="Ferriera S."/>
            <person name="Flanigan M."/>
            <person name="Fosler C."/>
            <person name="Glodek A."/>
            <person name="Gu Z."/>
            <person name="Holt R.A."/>
            <person name="Jennings D."/>
            <person name="Kraft C.L."/>
            <person name="Lu F."/>
            <person name="Nguyen T."/>
            <person name="Nusskern D.R."/>
            <person name="Pfannkoch C.M."/>
            <person name="Sitter C."/>
            <person name="Sutton G.G."/>
            <person name="Venter J.C."/>
            <person name="Wang Z."/>
            <person name="Woodage T."/>
            <person name="Zheng X.H."/>
            <person name="Zhong F."/>
        </authorList>
    </citation>
    <scope>NUCLEOTIDE SEQUENCE [LARGE SCALE GENOMIC DNA]</scope>
    <source>
        <strain>BN</strain>
        <strain evidence="2">Sprague-Dawley</strain>
    </source>
</reference>
<proteinExistence type="predicted"/>
<evidence type="ECO:0000313" key="2">
    <source>
        <dbReference type="Proteomes" id="UP000234681"/>
    </source>
</evidence>
<evidence type="ECO:0000313" key="1">
    <source>
        <dbReference type="EMBL" id="EDL76952.1"/>
    </source>
</evidence>
<gene>
    <name evidence="1" type="ORF">rCG_25547</name>
</gene>
<dbReference type="EMBL" id="CH473954">
    <property type="protein sequence ID" value="EDL76952.1"/>
    <property type="molecule type" value="Genomic_DNA"/>
</dbReference>
<organism evidence="1 2">
    <name type="scientific">Rattus norvegicus</name>
    <name type="common">Rat</name>
    <dbReference type="NCBI Taxonomy" id="10116"/>
    <lineage>
        <taxon>Eukaryota</taxon>
        <taxon>Metazoa</taxon>
        <taxon>Chordata</taxon>
        <taxon>Craniata</taxon>
        <taxon>Vertebrata</taxon>
        <taxon>Euteleostomi</taxon>
        <taxon>Mammalia</taxon>
        <taxon>Eutheria</taxon>
        <taxon>Euarchontoglires</taxon>
        <taxon>Glires</taxon>
        <taxon>Rodentia</taxon>
        <taxon>Myomorpha</taxon>
        <taxon>Muroidea</taxon>
        <taxon>Muridae</taxon>
        <taxon>Murinae</taxon>
        <taxon>Rattus</taxon>
    </lineage>
</organism>
<accession>A6I3T1</accession>
<sequence length="38" mass="4122">MVSWPLCALRSSHYYLIITAPSASTISAGVPKKMLIQS</sequence>
<name>A6I3T1_RAT</name>